<evidence type="ECO:0000313" key="13">
    <source>
        <dbReference type="Proteomes" id="UP000000379"/>
    </source>
</evidence>
<dbReference type="InterPro" id="IPR002872">
    <property type="entry name" value="Proline_DH_dom"/>
</dbReference>
<keyword evidence="7" id="KW-0642">Proline metabolism</keyword>
<feature type="binding site" evidence="9">
    <location>
        <position position="288"/>
    </location>
    <ligand>
        <name>substrate</name>
    </ligand>
</feature>
<dbReference type="eggNOG" id="COG0506">
    <property type="taxonomic scope" value="Bacteria"/>
</dbReference>
<dbReference type="OrthoDB" id="9773461at2"/>
<evidence type="ECO:0000256" key="2">
    <source>
        <dbReference type="ARBA" id="ARBA00012695"/>
    </source>
</evidence>
<dbReference type="InterPro" id="IPR008219">
    <property type="entry name" value="PRODH_bac_arc"/>
</dbReference>
<dbReference type="GO" id="GO:0000166">
    <property type="term" value="F:nucleotide binding"/>
    <property type="evidence" value="ECO:0007669"/>
    <property type="project" value="UniProtKB-KW"/>
</dbReference>
<keyword evidence="3" id="KW-0285">Flavoprotein</keyword>
<organism evidence="12 13">
    <name type="scientific">Truepera radiovictrix (strain DSM 17093 / CIP 108686 / LMG 22925 / RQ-24)</name>
    <dbReference type="NCBI Taxonomy" id="649638"/>
    <lineage>
        <taxon>Bacteria</taxon>
        <taxon>Thermotogati</taxon>
        <taxon>Deinococcota</taxon>
        <taxon>Deinococci</taxon>
        <taxon>Trueperales</taxon>
        <taxon>Trueperaceae</taxon>
        <taxon>Truepera</taxon>
    </lineage>
</organism>
<reference evidence="13" key="1">
    <citation type="submission" date="2010-05" db="EMBL/GenBank/DDBJ databases">
        <title>The complete genome of Truepera radiovictris DSM 17093.</title>
        <authorList>
            <consortium name="US DOE Joint Genome Institute (JGI-PGF)"/>
            <person name="Lucas S."/>
            <person name="Copeland A."/>
            <person name="Lapidus A."/>
            <person name="Glavina del Rio T."/>
            <person name="Dalin E."/>
            <person name="Tice H."/>
            <person name="Bruce D."/>
            <person name="Goodwin L."/>
            <person name="Pitluck S."/>
            <person name="Kyrpides N."/>
            <person name="Mavromatis K."/>
            <person name="Ovchinnikova G."/>
            <person name="Munk A.C."/>
            <person name="Detter J.C."/>
            <person name="Han C."/>
            <person name="Tapia R."/>
            <person name="Land M."/>
            <person name="Hauser L."/>
            <person name="Markowitz V."/>
            <person name="Cheng J.-F."/>
            <person name="Hugenholtz P."/>
            <person name="Woyke T."/>
            <person name="Wu D."/>
            <person name="Tindall B."/>
            <person name="Pomrenke H.G."/>
            <person name="Brambilla E."/>
            <person name="Klenk H.-P."/>
            <person name="Eisen J.A."/>
        </authorList>
    </citation>
    <scope>NUCLEOTIDE SEQUENCE [LARGE SCALE GENOMIC DNA]</scope>
    <source>
        <strain evidence="13">DSM 17093 / CIP 108686 / LMG 22925 / RQ-24</strain>
    </source>
</reference>
<evidence type="ECO:0000259" key="11">
    <source>
        <dbReference type="Pfam" id="PF01619"/>
    </source>
</evidence>
<evidence type="ECO:0000256" key="9">
    <source>
        <dbReference type="PIRSR" id="PIRSR000196-1"/>
    </source>
</evidence>
<dbReference type="Proteomes" id="UP000000379">
    <property type="component" value="Chromosome"/>
</dbReference>
<keyword evidence="5 10" id="KW-0274">FAD</keyword>
<dbReference type="KEGG" id="tra:Trad_1880"/>
<dbReference type="SUPFAM" id="SSF51730">
    <property type="entry name" value="FAD-linked oxidoreductase"/>
    <property type="match status" value="1"/>
</dbReference>
<feature type="binding site" evidence="10">
    <location>
        <position position="163"/>
    </location>
    <ligand>
        <name>FAD</name>
        <dbReference type="ChEBI" id="CHEBI:57692"/>
    </ligand>
</feature>
<feature type="binding site" evidence="9">
    <location>
        <position position="289"/>
    </location>
    <ligand>
        <name>substrate</name>
    </ligand>
</feature>
<evidence type="ECO:0000256" key="7">
    <source>
        <dbReference type="ARBA" id="ARBA00023062"/>
    </source>
</evidence>
<comment type="pathway">
    <text evidence="1">Amino-acid degradation; L-proline degradation into L-glutamate; L-glutamate from L-proline: step 1/2.</text>
</comment>
<comment type="catalytic activity">
    <reaction evidence="8">
        <text>L-proline + a quinone = (S)-1-pyrroline-5-carboxylate + a quinol + H(+)</text>
        <dbReference type="Rhea" id="RHEA:23784"/>
        <dbReference type="ChEBI" id="CHEBI:15378"/>
        <dbReference type="ChEBI" id="CHEBI:17388"/>
        <dbReference type="ChEBI" id="CHEBI:24646"/>
        <dbReference type="ChEBI" id="CHEBI:60039"/>
        <dbReference type="ChEBI" id="CHEBI:132124"/>
        <dbReference type="EC" id="1.5.5.2"/>
    </reaction>
</comment>
<dbReference type="RefSeq" id="WP_013178361.1">
    <property type="nucleotide sequence ID" value="NC_014221.1"/>
</dbReference>
<evidence type="ECO:0000256" key="4">
    <source>
        <dbReference type="ARBA" id="ARBA00022741"/>
    </source>
</evidence>
<accession>D7CQL2</accession>
<feature type="binding site" evidence="10">
    <location>
        <position position="134"/>
    </location>
    <ligand>
        <name>FAD</name>
        <dbReference type="ChEBI" id="CHEBI:57692"/>
    </ligand>
</feature>
<evidence type="ECO:0000313" key="12">
    <source>
        <dbReference type="EMBL" id="ADI14996.1"/>
    </source>
</evidence>
<dbReference type="EMBL" id="CP002049">
    <property type="protein sequence ID" value="ADI14996.1"/>
    <property type="molecule type" value="Genomic_DNA"/>
</dbReference>
<feature type="binding site" evidence="10">
    <location>
        <begin position="189"/>
        <end position="191"/>
    </location>
    <ligand>
        <name>FAD</name>
        <dbReference type="ChEBI" id="CHEBI:57692"/>
    </ligand>
</feature>
<keyword evidence="4 10" id="KW-0547">Nucleotide-binding</keyword>
<dbReference type="STRING" id="649638.Trad_1880"/>
<feature type="binding site" evidence="10">
    <location>
        <begin position="228"/>
        <end position="229"/>
    </location>
    <ligand>
        <name>FAD</name>
        <dbReference type="ChEBI" id="CHEBI:57692"/>
    </ligand>
</feature>
<feature type="binding site" evidence="10">
    <location>
        <position position="203"/>
    </location>
    <ligand>
        <name>FAD</name>
        <dbReference type="ChEBI" id="CHEBI:57692"/>
    </ligand>
</feature>
<proteinExistence type="predicted"/>
<gene>
    <name evidence="12" type="ordered locus">Trad_1880</name>
</gene>
<dbReference type="Pfam" id="PF01619">
    <property type="entry name" value="Pro_dh"/>
    <property type="match status" value="1"/>
</dbReference>
<evidence type="ECO:0000256" key="1">
    <source>
        <dbReference type="ARBA" id="ARBA00004739"/>
    </source>
</evidence>
<evidence type="ECO:0000256" key="8">
    <source>
        <dbReference type="ARBA" id="ARBA00048779"/>
    </source>
</evidence>
<dbReference type="GO" id="GO:0004657">
    <property type="term" value="F:proline dehydrogenase activity"/>
    <property type="evidence" value="ECO:0007669"/>
    <property type="project" value="UniProtKB-EC"/>
</dbReference>
<sequence>MIEGLYRRGLLGIADTPAVADFVKSQGWKLGVGRFVAGETLEDVLRAVRALHQEGLSSILDLLGEFIDTEAGAEAMTNEVLRTLDTLAQEDTERYMSVKPTQLGLGVSFELALYNARRVAERAAEVGARVCLDMENVPYVDGTLNLLRTLYGEGHHHLSTVLQSYLYRSMGDLEALLTLEPKPAIRIVKGAYRESEAVAFQDKRQVDDNYREMLYRGLEAGAHIGVATHDESIIRETEAFVRGAKAKNYEFQLLYGVKPSLQRALAARGHKVRIYIPYGEDWYGYFSRRLAERPANLAFVLRGLLG</sequence>
<dbReference type="AlphaFoldDB" id="D7CQL2"/>
<dbReference type="Gene3D" id="3.20.20.220">
    <property type="match status" value="1"/>
</dbReference>
<evidence type="ECO:0000256" key="3">
    <source>
        <dbReference type="ARBA" id="ARBA00022630"/>
    </source>
</evidence>
<dbReference type="PANTHER" id="PTHR13914">
    <property type="entry name" value="PROLINE OXIDASE"/>
    <property type="match status" value="1"/>
</dbReference>
<protein>
    <recommendedName>
        <fullName evidence="2">proline dehydrogenase</fullName>
        <ecNumber evidence="2">1.5.5.2</ecNumber>
    </recommendedName>
</protein>
<dbReference type="EC" id="1.5.5.2" evidence="2"/>
<feature type="binding site" evidence="9">
    <location>
        <position position="99"/>
    </location>
    <ligand>
        <name>substrate</name>
    </ligand>
</feature>
<dbReference type="UniPathway" id="UPA00261">
    <property type="reaction ID" value="UER00373"/>
</dbReference>
<dbReference type="InterPro" id="IPR029041">
    <property type="entry name" value="FAD-linked_oxidoreductase-like"/>
</dbReference>
<dbReference type="GO" id="GO:0010133">
    <property type="term" value="P:L-proline catabolic process to L-glutamate"/>
    <property type="evidence" value="ECO:0007669"/>
    <property type="project" value="UniProtKB-UniPathway"/>
</dbReference>
<keyword evidence="6 12" id="KW-0560">Oxidoreductase</keyword>
<dbReference type="PIRSF" id="PIRSF000196">
    <property type="entry name" value="Pro_dehydrog"/>
    <property type="match status" value="1"/>
</dbReference>
<evidence type="ECO:0000256" key="5">
    <source>
        <dbReference type="ARBA" id="ARBA00022827"/>
    </source>
</evidence>
<name>D7CQL2_TRURR</name>
<dbReference type="HOGENOM" id="CLU_061158_0_0_0"/>
<feature type="domain" description="Proline dehydrogenase" evidence="11">
    <location>
        <begin position="45"/>
        <end position="300"/>
    </location>
</feature>
<dbReference type="InterPro" id="IPR015659">
    <property type="entry name" value="Proline_oxidase"/>
</dbReference>
<evidence type="ECO:0000256" key="10">
    <source>
        <dbReference type="PIRSR" id="PIRSR000196-2"/>
    </source>
</evidence>
<dbReference type="PANTHER" id="PTHR13914:SF0">
    <property type="entry name" value="PROLINE DEHYDROGENASE 1, MITOCHONDRIAL"/>
    <property type="match status" value="1"/>
</dbReference>
<evidence type="ECO:0000256" key="6">
    <source>
        <dbReference type="ARBA" id="ARBA00023002"/>
    </source>
</evidence>
<keyword evidence="13" id="KW-1185">Reference proteome</keyword>
<comment type="cofactor">
    <cofactor evidence="10">
        <name>FAD</name>
        <dbReference type="ChEBI" id="CHEBI:57692"/>
    </cofactor>
    <text evidence="10">Binds 1 FAD per subunit.</text>
</comment>
<reference evidence="12 13" key="2">
    <citation type="journal article" date="2011" name="Stand. Genomic Sci.">
        <title>Complete genome sequence of Truepera radiovictrix type strain (RQ-24).</title>
        <authorList>
            <person name="Ivanova N."/>
            <person name="Rohde C."/>
            <person name="Munk C."/>
            <person name="Nolan M."/>
            <person name="Lucas S."/>
            <person name="Del Rio T.G."/>
            <person name="Tice H."/>
            <person name="Deshpande S."/>
            <person name="Cheng J.F."/>
            <person name="Tapia R."/>
            <person name="Han C."/>
            <person name="Goodwin L."/>
            <person name="Pitluck S."/>
            <person name="Liolios K."/>
            <person name="Mavromatis K."/>
            <person name="Mikhailova N."/>
            <person name="Pati A."/>
            <person name="Chen A."/>
            <person name="Palaniappan K."/>
            <person name="Land M."/>
            <person name="Hauser L."/>
            <person name="Chang Y.J."/>
            <person name="Jeffries C.D."/>
            <person name="Brambilla E."/>
            <person name="Rohde M."/>
            <person name="Goker M."/>
            <person name="Tindall B.J."/>
            <person name="Woyke T."/>
            <person name="Bristow J."/>
            <person name="Eisen J.A."/>
            <person name="Markowitz V."/>
            <person name="Hugenholtz P."/>
            <person name="Kyrpides N.C."/>
            <person name="Klenk H.P."/>
            <person name="Lapidus A."/>
        </authorList>
    </citation>
    <scope>NUCLEOTIDE SEQUENCE [LARGE SCALE GENOMIC DNA]</scope>
    <source>
        <strain evidence="13">DSM 17093 / CIP 108686 / LMG 22925 / RQ-24</strain>
    </source>
</reference>